<name>A0A1E7FLY5_9STRA</name>
<dbReference type="KEGG" id="fcy:FRACYDRAFT_237438"/>
<feature type="transmembrane region" description="Helical" evidence="1">
    <location>
        <begin position="36"/>
        <end position="57"/>
    </location>
</feature>
<gene>
    <name evidence="2" type="ORF">FRACYDRAFT_237438</name>
</gene>
<sequence length="130" mass="14994">MHRVDTWTRLWGARYVLSTLVVKGVMQLRTWENGPFGGMLQALLVYFILTICIYGRYLGVETMVQFLSLMLWHPISEWYFWALKYDMLAEMLCLCSGGKNKVGGNYNVLVYYKNASAPDPEGVVMCNTFK</sequence>
<evidence type="ECO:0000313" key="3">
    <source>
        <dbReference type="Proteomes" id="UP000095751"/>
    </source>
</evidence>
<organism evidence="2 3">
    <name type="scientific">Fragilariopsis cylindrus CCMP1102</name>
    <dbReference type="NCBI Taxonomy" id="635003"/>
    <lineage>
        <taxon>Eukaryota</taxon>
        <taxon>Sar</taxon>
        <taxon>Stramenopiles</taxon>
        <taxon>Ochrophyta</taxon>
        <taxon>Bacillariophyta</taxon>
        <taxon>Bacillariophyceae</taxon>
        <taxon>Bacillariophycidae</taxon>
        <taxon>Bacillariales</taxon>
        <taxon>Bacillariaceae</taxon>
        <taxon>Fragilariopsis</taxon>
    </lineage>
</organism>
<reference evidence="2 3" key="1">
    <citation type="submission" date="2016-09" db="EMBL/GenBank/DDBJ databases">
        <title>Extensive genetic diversity and differential bi-allelic expression allows diatom success in the polar Southern Ocean.</title>
        <authorList>
            <consortium name="DOE Joint Genome Institute"/>
            <person name="Mock T."/>
            <person name="Otillar R.P."/>
            <person name="Strauss J."/>
            <person name="Dupont C."/>
            <person name="Frickenhaus S."/>
            <person name="Maumus F."/>
            <person name="Mcmullan M."/>
            <person name="Sanges R."/>
            <person name="Schmutz J."/>
            <person name="Toseland A."/>
            <person name="Valas R."/>
            <person name="Veluchamy A."/>
            <person name="Ward B.J."/>
            <person name="Allen A."/>
            <person name="Barry K."/>
            <person name="Falciatore A."/>
            <person name="Ferrante M."/>
            <person name="Fortunato A.E."/>
            <person name="Gloeckner G."/>
            <person name="Gruber A."/>
            <person name="Hipkin R."/>
            <person name="Janech M."/>
            <person name="Kroth P."/>
            <person name="Leese F."/>
            <person name="Lindquist E."/>
            <person name="Lyon B.R."/>
            <person name="Martin J."/>
            <person name="Mayer C."/>
            <person name="Parker M."/>
            <person name="Quesneville H."/>
            <person name="Raymond J."/>
            <person name="Uhlig C."/>
            <person name="Valentin K.U."/>
            <person name="Worden A.Z."/>
            <person name="Armbrust E.V."/>
            <person name="Bowler C."/>
            <person name="Green B."/>
            <person name="Moulton V."/>
            <person name="Van Oosterhout C."/>
            <person name="Grigoriev I."/>
        </authorList>
    </citation>
    <scope>NUCLEOTIDE SEQUENCE [LARGE SCALE GENOMIC DNA]</scope>
    <source>
        <strain evidence="2 3">CCMP1102</strain>
    </source>
</reference>
<evidence type="ECO:0000256" key="1">
    <source>
        <dbReference type="SAM" id="Phobius"/>
    </source>
</evidence>
<accession>A0A1E7FLY5</accession>
<evidence type="ECO:0000313" key="2">
    <source>
        <dbReference type="EMBL" id="OEU19147.1"/>
    </source>
</evidence>
<protein>
    <submittedName>
        <fullName evidence="2">Uncharacterized protein</fullName>
    </submittedName>
</protein>
<keyword evidence="1" id="KW-1133">Transmembrane helix</keyword>
<dbReference type="EMBL" id="KV784356">
    <property type="protein sequence ID" value="OEU19147.1"/>
    <property type="molecule type" value="Genomic_DNA"/>
</dbReference>
<dbReference type="InParanoid" id="A0A1E7FLY5"/>
<proteinExistence type="predicted"/>
<keyword evidence="1" id="KW-0812">Transmembrane</keyword>
<dbReference type="Proteomes" id="UP000095751">
    <property type="component" value="Unassembled WGS sequence"/>
</dbReference>
<keyword evidence="3" id="KW-1185">Reference proteome</keyword>
<keyword evidence="1" id="KW-0472">Membrane</keyword>
<dbReference type="AlphaFoldDB" id="A0A1E7FLY5"/>